<sequence length="140" mass="15543">MIVSLFATTSIKLTIVLMIIAVLLPYVCTILCKALGGFRAKDNQSPREFLAKTTGAAARLNYAQLNSFESLPIFLASVIIALYTFVPVEIINMLATGFVLFRLCYIYSYAANLSLFRSVSWFCSLSCCLMLLILSYRIGI</sequence>
<keyword evidence="2 5" id="KW-0812">Transmembrane</keyword>
<evidence type="ECO:0000256" key="2">
    <source>
        <dbReference type="ARBA" id="ARBA00022692"/>
    </source>
</evidence>
<dbReference type="Proteomes" id="UP000187495">
    <property type="component" value="Unassembled WGS sequence"/>
</dbReference>
<accession>A0A1N7E3G8</accession>
<reference evidence="7" key="1">
    <citation type="submission" date="2017-01" db="EMBL/GenBank/DDBJ databases">
        <authorList>
            <person name="Varghese N."/>
            <person name="Submissions S."/>
        </authorList>
    </citation>
    <scope>NUCLEOTIDE SEQUENCE [LARGE SCALE GENOMIC DNA]</scope>
    <source>
        <strain evidence="7">DSM 21768</strain>
    </source>
</reference>
<evidence type="ECO:0000313" key="6">
    <source>
        <dbReference type="EMBL" id="SIR82515.1"/>
    </source>
</evidence>
<proteinExistence type="predicted"/>
<dbReference type="AlphaFoldDB" id="A0A1N7E3G8"/>
<evidence type="ECO:0000256" key="5">
    <source>
        <dbReference type="SAM" id="Phobius"/>
    </source>
</evidence>
<name>A0A1N7E3G8_9GAMM</name>
<dbReference type="Pfam" id="PF01124">
    <property type="entry name" value="MAPEG"/>
    <property type="match status" value="1"/>
</dbReference>
<dbReference type="InterPro" id="IPR023352">
    <property type="entry name" value="MAPEG-like_dom_sf"/>
</dbReference>
<evidence type="ECO:0000256" key="1">
    <source>
        <dbReference type="ARBA" id="ARBA00004370"/>
    </source>
</evidence>
<keyword evidence="4 5" id="KW-0472">Membrane</keyword>
<evidence type="ECO:0000256" key="3">
    <source>
        <dbReference type="ARBA" id="ARBA00022989"/>
    </source>
</evidence>
<keyword evidence="7" id="KW-1185">Reference proteome</keyword>
<dbReference type="PANTHER" id="PTHR35371:SF1">
    <property type="entry name" value="BLR7753 PROTEIN"/>
    <property type="match status" value="1"/>
</dbReference>
<keyword evidence="3 5" id="KW-1133">Transmembrane helix</keyword>
<dbReference type="RefSeq" id="WP_076554759.1">
    <property type="nucleotide sequence ID" value="NZ_FTNU01000003.1"/>
</dbReference>
<protein>
    <submittedName>
        <fullName evidence="6">Uncharacterized conserved protein, MAPEG superfamily</fullName>
    </submittedName>
</protein>
<feature type="transmembrane region" description="Helical" evidence="5">
    <location>
        <begin position="119"/>
        <end position="138"/>
    </location>
</feature>
<gene>
    <name evidence="6" type="ORF">SAMN02745664_10341</name>
</gene>
<dbReference type="PANTHER" id="PTHR35371">
    <property type="entry name" value="INNER MEMBRANE PROTEIN"/>
    <property type="match status" value="1"/>
</dbReference>
<organism evidence="6 7">
    <name type="scientific">Moraxella cuniculi DSM 21768</name>
    <dbReference type="NCBI Taxonomy" id="1122245"/>
    <lineage>
        <taxon>Bacteria</taxon>
        <taxon>Pseudomonadati</taxon>
        <taxon>Pseudomonadota</taxon>
        <taxon>Gammaproteobacteria</taxon>
        <taxon>Moraxellales</taxon>
        <taxon>Moraxellaceae</taxon>
        <taxon>Moraxella</taxon>
    </lineage>
</organism>
<evidence type="ECO:0000313" key="7">
    <source>
        <dbReference type="Proteomes" id="UP000187495"/>
    </source>
</evidence>
<dbReference type="STRING" id="34061.B0189_08260"/>
<comment type="subcellular location">
    <subcellularLocation>
        <location evidence="1">Membrane</location>
    </subcellularLocation>
</comment>
<dbReference type="InterPro" id="IPR001129">
    <property type="entry name" value="Membr-assoc_MAPEG"/>
</dbReference>
<evidence type="ECO:0000256" key="4">
    <source>
        <dbReference type="ARBA" id="ARBA00023136"/>
    </source>
</evidence>
<dbReference type="GO" id="GO:0016020">
    <property type="term" value="C:membrane"/>
    <property type="evidence" value="ECO:0007669"/>
    <property type="project" value="UniProtKB-SubCell"/>
</dbReference>
<feature type="transmembrane region" description="Helical" evidence="5">
    <location>
        <begin position="15"/>
        <end position="38"/>
    </location>
</feature>
<dbReference type="SUPFAM" id="SSF161084">
    <property type="entry name" value="MAPEG domain-like"/>
    <property type="match status" value="1"/>
</dbReference>
<dbReference type="Gene3D" id="1.20.120.550">
    <property type="entry name" value="Membrane associated eicosanoid/glutathione metabolism-like domain"/>
    <property type="match status" value="1"/>
</dbReference>
<feature type="transmembrane region" description="Helical" evidence="5">
    <location>
        <begin position="68"/>
        <end position="84"/>
    </location>
</feature>
<dbReference type="EMBL" id="FTNU01000003">
    <property type="protein sequence ID" value="SIR82515.1"/>
    <property type="molecule type" value="Genomic_DNA"/>
</dbReference>